<evidence type="ECO:0000256" key="1">
    <source>
        <dbReference type="ARBA" id="ARBA00004383"/>
    </source>
</evidence>
<evidence type="ECO:0000256" key="10">
    <source>
        <dbReference type="SAM" id="MobiDB-lite"/>
    </source>
</evidence>
<evidence type="ECO:0000256" key="5">
    <source>
        <dbReference type="ARBA" id="ARBA00022519"/>
    </source>
</evidence>
<evidence type="ECO:0000313" key="14">
    <source>
        <dbReference type="Proteomes" id="UP000034539"/>
    </source>
</evidence>
<accession>A0A0G0PSC4</accession>
<proteinExistence type="inferred from homology"/>
<dbReference type="GO" id="GO:0098797">
    <property type="term" value="C:plasma membrane protein complex"/>
    <property type="evidence" value="ECO:0007669"/>
    <property type="project" value="TreeGrafter"/>
</dbReference>
<feature type="region of interest" description="Disordered" evidence="10">
    <location>
        <begin position="109"/>
        <end position="191"/>
    </location>
</feature>
<keyword evidence="5" id="KW-0997">Cell inner membrane</keyword>
<feature type="transmembrane region" description="Helical" evidence="11">
    <location>
        <begin position="20"/>
        <end position="40"/>
    </location>
</feature>
<dbReference type="InterPro" id="IPR006260">
    <property type="entry name" value="TonB/TolA_C"/>
</dbReference>
<evidence type="ECO:0000256" key="2">
    <source>
        <dbReference type="ARBA" id="ARBA00006555"/>
    </source>
</evidence>
<comment type="caution">
    <text evidence="13">The sequence shown here is derived from an EMBL/GenBank/DDBJ whole genome shotgun (WGS) entry which is preliminary data.</text>
</comment>
<keyword evidence="8 11" id="KW-1133">Transmembrane helix</keyword>
<reference evidence="13 14" key="1">
    <citation type="journal article" date="2015" name="Nature">
        <title>rRNA introns, odd ribosomes, and small enigmatic genomes across a large radiation of phyla.</title>
        <authorList>
            <person name="Brown C.T."/>
            <person name="Hug L.A."/>
            <person name="Thomas B.C."/>
            <person name="Sharon I."/>
            <person name="Castelle C.J."/>
            <person name="Singh A."/>
            <person name="Wilkins M.J."/>
            <person name="Williams K.H."/>
            <person name="Banfield J.F."/>
        </authorList>
    </citation>
    <scope>NUCLEOTIDE SEQUENCE [LARGE SCALE GENOMIC DNA]</scope>
</reference>
<evidence type="ECO:0000256" key="7">
    <source>
        <dbReference type="ARBA" id="ARBA00022927"/>
    </source>
</evidence>
<keyword evidence="4" id="KW-1003">Cell membrane</keyword>
<keyword evidence="6 11" id="KW-0812">Transmembrane</keyword>
<keyword evidence="3" id="KW-0813">Transport</keyword>
<evidence type="ECO:0000256" key="9">
    <source>
        <dbReference type="ARBA" id="ARBA00023136"/>
    </source>
</evidence>
<dbReference type="InterPro" id="IPR051045">
    <property type="entry name" value="TonB-dependent_transducer"/>
</dbReference>
<name>A0A0G0PSC4_9BACT</name>
<sequence>MKIIFNKSEININIKGSEIFPFVTSLVLHLLFMLAIIFLFKPEIPKPVKDTFKVLLFYEPKSPALEQEKVTRLYGSEKSSGASALSKKEDSNAVKEGLKKGVTLAEQKPLIFKKSTPPQKKGEKKFKLARKETRGEDMIKKENGAFKKEEENAESAKGEAEDKGKDEKTVEKGTSSNITDPGQAGKKSGFSARNMDKDLLSKYAGRSSKDGLGGEDEDGEGGIDSTGGSGKTVDLNTNDLKFLSYFKHIKDLIESVWIYPREAREKGIDGQLVIKFTIRENGELGPVEVLASSGYKFLDTAAVQALSDASPFPTLPKQWKKKEITISGNFIYYLYRKSLFY</sequence>
<dbReference type="GO" id="GO:0031992">
    <property type="term" value="F:energy transducer activity"/>
    <property type="evidence" value="ECO:0007669"/>
    <property type="project" value="TreeGrafter"/>
</dbReference>
<dbReference type="SUPFAM" id="SSF74653">
    <property type="entry name" value="TolA/TonB C-terminal domain"/>
    <property type="match status" value="1"/>
</dbReference>
<evidence type="ECO:0000313" key="13">
    <source>
        <dbReference type="EMBL" id="KKR30813.1"/>
    </source>
</evidence>
<gene>
    <name evidence="13" type="ORF">UT63_C0092G0003</name>
</gene>
<evidence type="ECO:0000259" key="12">
    <source>
        <dbReference type="PROSITE" id="PS52015"/>
    </source>
</evidence>
<dbReference type="NCBIfam" id="TIGR01352">
    <property type="entry name" value="tonB_Cterm"/>
    <property type="match status" value="1"/>
</dbReference>
<evidence type="ECO:0000256" key="4">
    <source>
        <dbReference type="ARBA" id="ARBA00022475"/>
    </source>
</evidence>
<dbReference type="GO" id="GO:0015031">
    <property type="term" value="P:protein transport"/>
    <property type="evidence" value="ECO:0007669"/>
    <property type="project" value="UniProtKB-KW"/>
</dbReference>
<dbReference type="PANTHER" id="PTHR33446">
    <property type="entry name" value="PROTEIN TONB-RELATED"/>
    <property type="match status" value="1"/>
</dbReference>
<feature type="compositionally biased region" description="Basic and acidic residues" evidence="10">
    <location>
        <begin position="125"/>
        <end position="171"/>
    </location>
</feature>
<organism evidence="13 14">
    <name type="scientific">Candidatus Gottesmanbacteria bacterium GW2011_GWC2_39_8</name>
    <dbReference type="NCBI Taxonomy" id="1618450"/>
    <lineage>
        <taxon>Bacteria</taxon>
        <taxon>Candidatus Gottesmaniibacteriota</taxon>
    </lineage>
</organism>
<feature type="region of interest" description="Disordered" evidence="10">
    <location>
        <begin position="204"/>
        <end position="230"/>
    </location>
</feature>
<evidence type="ECO:0000256" key="11">
    <source>
        <dbReference type="SAM" id="Phobius"/>
    </source>
</evidence>
<evidence type="ECO:0000256" key="8">
    <source>
        <dbReference type="ARBA" id="ARBA00022989"/>
    </source>
</evidence>
<feature type="domain" description="TonB C-terminal" evidence="12">
    <location>
        <begin position="244"/>
        <end position="341"/>
    </location>
</feature>
<dbReference type="Pfam" id="PF03544">
    <property type="entry name" value="TonB_C"/>
    <property type="match status" value="1"/>
</dbReference>
<dbReference type="InterPro" id="IPR037682">
    <property type="entry name" value="TonB_C"/>
</dbReference>
<evidence type="ECO:0000256" key="6">
    <source>
        <dbReference type="ARBA" id="ARBA00022692"/>
    </source>
</evidence>
<dbReference type="AlphaFoldDB" id="A0A0G0PSC4"/>
<dbReference type="GO" id="GO:0055085">
    <property type="term" value="P:transmembrane transport"/>
    <property type="evidence" value="ECO:0007669"/>
    <property type="project" value="InterPro"/>
</dbReference>
<evidence type="ECO:0000256" key="3">
    <source>
        <dbReference type="ARBA" id="ARBA00022448"/>
    </source>
</evidence>
<keyword evidence="7" id="KW-0653">Protein transport</keyword>
<protein>
    <recommendedName>
        <fullName evidence="12">TonB C-terminal domain-containing protein</fullName>
    </recommendedName>
</protein>
<comment type="subcellular location">
    <subcellularLocation>
        <location evidence="1">Cell inner membrane</location>
        <topology evidence="1">Single-pass membrane protein</topology>
        <orientation evidence="1">Periplasmic side</orientation>
    </subcellularLocation>
</comment>
<dbReference type="Gene3D" id="3.30.1150.10">
    <property type="match status" value="1"/>
</dbReference>
<keyword evidence="9 11" id="KW-0472">Membrane</keyword>
<dbReference type="PANTHER" id="PTHR33446:SF2">
    <property type="entry name" value="PROTEIN TONB"/>
    <property type="match status" value="1"/>
</dbReference>
<dbReference type="Proteomes" id="UP000034539">
    <property type="component" value="Unassembled WGS sequence"/>
</dbReference>
<dbReference type="PROSITE" id="PS52015">
    <property type="entry name" value="TONB_CTD"/>
    <property type="match status" value="1"/>
</dbReference>
<dbReference type="EMBL" id="LBXN01000092">
    <property type="protein sequence ID" value="KKR30813.1"/>
    <property type="molecule type" value="Genomic_DNA"/>
</dbReference>
<comment type="similarity">
    <text evidence="2">Belongs to the TonB family.</text>
</comment>